<keyword evidence="5" id="KW-1185">Reference proteome</keyword>
<feature type="region of interest" description="Disordered" evidence="1">
    <location>
        <begin position="251"/>
        <end position="274"/>
    </location>
</feature>
<dbReference type="InterPro" id="IPR021760">
    <property type="entry name" value="RepC_C"/>
</dbReference>
<dbReference type="STRING" id="1035.BN961_03893"/>
<reference evidence="4 5" key="1">
    <citation type="journal article" date="2014" name="Genome Announc.">
        <title>Genome Sequence of Afipia felis Strain 76713, Isolated in Hospital Water Using an Amoeba Co-Culture Procedure.</title>
        <authorList>
            <person name="Benamar S."/>
            <person name="La Scola B."/>
            <person name="Croce O."/>
        </authorList>
    </citation>
    <scope>NUCLEOTIDE SEQUENCE [LARGE SCALE GENOMIC DNA]</scope>
    <source>
        <strain evidence="4 5">76713</strain>
    </source>
</reference>
<name>A0A090N8S8_AFIFE</name>
<dbReference type="Proteomes" id="UP000035762">
    <property type="component" value="Unassembled WGS sequence"/>
</dbReference>
<dbReference type="InterPro" id="IPR047611">
    <property type="entry name" value="RepABC_RepC"/>
</dbReference>
<protein>
    <submittedName>
        <fullName evidence="4">Replication initiation protein RepC</fullName>
    </submittedName>
</protein>
<evidence type="ECO:0000259" key="3">
    <source>
        <dbReference type="Pfam" id="PF11800"/>
    </source>
</evidence>
<dbReference type="OrthoDB" id="7488837at2"/>
<dbReference type="Pfam" id="PF11800">
    <property type="entry name" value="RP-C_C"/>
    <property type="match status" value="1"/>
</dbReference>
<organism evidence="4 5">
    <name type="scientific">Afipia felis</name>
    <name type="common">Cat scratch disease bacillus</name>
    <dbReference type="NCBI Taxonomy" id="1035"/>
    <lineage>
        <taxon>Bacteria</taxon>
        <taxon>Pseudomonadati</taxon>
        <taxon>Pseudomonadota</taxon>
        <taxon>Alphaproteobacteria</taxon>
        <taxon>Hyphomicrobiales</taxon>
        <taxon>Nitrobacteraceae</taxon>
        <taxon>Afipia</taxon>
    </lineage>
</organism>
<evidence type="ECO:0000259" key="2">
    <source>
        <dbReference type="Pfam" id="PF03428"/>
    </source>
</evidence>
<dbReference type="GO" id="GO:0006355">
    <property type="term" value="P:regulation of DNA-templated transcription"/>
    <property type="evidence" value="ECO:0007669"/>
    <property type="project" value="UniProtKB-ARBA"/>
</dbReference>
<dbReference type="InterPro" id="IPR005090">
    <property type="entry name" value="RepC_N"/>
</dbReference>
<comment type="caution">
    <text evidence="4">The sequence shown here is derived from an EMBL/GenBank/DDBJ whole genome shotgun (WGS) entry which is preliminary data.</text>
</comment>
<feature type="domain" description="Plasmid replication protein C C-terminal" evidence="3">
    <location>
        <begin position="302"/>
        <end position="401"/>
    </location>
</feature>
<evidence type="ECO:0000313" key="4">
    <source>
        <dbReference type="EMBL" id="CEG10453.1"/>
    </source>
</evidence>
<proteinExistence type="predicted"/>
<dbReference type="AlphaFoldDB" id="A0A090N8S8"/>
<evidence type="ECO:0000256" key="1">
    <source>
        <dbReference type="SAM" id="MobiDB-lite"/>
    </source>
</evidence>
<evidence type="ECO:0000313" key="5">
    <source>
        <dbReference type="Proteomes" id="UP000035762"/>
    </source>
</evidence>
<dbReference type="NCBIfam" id="NF040974">
    <property type="entry name" value="RepABC_RepC"/>
    <property type="match status" value="1"/>
</dbReference>
<dbReference type="InterPro" id="IPR036390">
    <property type="entry name" value="WH_DNA-bd_sf"/>
</dbReference>
<dbReference type="RefSeq" id="WP_048758124.1">
    <property type="nucleotide sequence ID" value="NZ_CCAZ020000003.1"/>
</dbReference>
<accession>A0A090N8S8</accession>
<dbReference type="EMBL" id="CCAZ020000003">
    <property type="protein sequence ID" value="CEG10453.1"/>
    <property type="molecule type" value="Genomic_DNA"/>
</dbReference>
<dbReference type="InterPro" id="IPR011991">
    <property type="entry name" value="ArsR-like_HTH"/>
</dbReference>
<gene>
    <name evidence="4" type="ORF">BN961_03893</name>
</gene>
<feature type="domain" description="Plasmid replication protein C N-terminal" evidence="2">
    <location>
        <begin position="13"/>
        <end position="186"/>
    </location>
</feature>
<dbReference type="SUPFAM" id="SSF46785">
    <property type="entry name" value="Winged helix' DNA-binding domain"/>
    <property type="match status" value="1"/>
</dbReference>
<dbReference type="NCBIfam" id="NF010396">
    <property type="entry name" value="PRK13824.1"/>
    <property type="match status" value="1"/>
</dbReference>
<dbReference type="Pfam" id="PF03428">
    <property type="entry name" value="RP-C"/>
    <property type="match status" value="1"/>
</dbReference>
<dbReference type="CDD" id="cd00090">
    <property type="entry name" value="HTH_ARSR"/>
    <property type="match status" value="1"/>
</dbReference>
<sequence length="410" mass="44929">MQSHSPTTPFGRRSLTLAHVASQMVATTRPPEKVVHKWKIFHAICTARPRLGVSERSLSVLNALLTFHPETALTGEDDLIVFPSNYQLSLRAHGMPASTLRRHLAVLVDAGLVVRRDSPNGKRYARKSSAGQIELAFGFDLSPLVARSEEFESLAADIDAAARALKLVRERITLCRRDIAKMIATGIEEDVPTRRDGQGPADWQEVHAAFRSIVDQIPRTATRQELEPIAEELSQLADDVLNLLETHIKSTNSSANESHTERHIQNSNTDPLIDLEPSLREGRAARAEPKHEMPRVAEGTYPLGMVLSACPDIVDYAKGGILNWRDFLATAAVVRSMLGISPSAWEEAQTVLGETPAAIVVACILQRGAAIRSAGGYLRGLTRKAEAGEFSLGPILMSQINSRLNEKRRA</sequence>